<evidence type="ECO:0000256" key="2">
    <source>
        <dbReference type="ARBA" id="ARBA00004496"/>
    </source>
</evidence>
<name>A0A915L993_ROMCU</name>
<evidence type="ECO:0000256" key="3">
    <source>
        <dbReference type="ARBA" id="ARBA00010055"/>
    </source>
</evidence>
<evidence type="ECO:0000256" key="4">
    <source>
        <dbReference type="ARBA" id="ARBA00022490"/>
    </source>
</evidence>
<dbReference type="Proteomes" id="UP000887565">
    <property type="component" value="Unplaced"/>
</dbReference>
<dbReference type="Gene3D" id="3.40.20.10">
    <property type="entry name" value="Severin"/>
    <property type="match status" value="1"/>
</dbReference>
<keyword evidence="5" id="KW-0539">Nucleus</keyword>
<dbReference type="OMA" id="IQMMYAG"/>
<dbReference type="WBParaSite" id="nRc.2.0.1.t46993-RA">
    <property type="protein sequence ID" value="nRc.2.0.1.t46993-RA"/>
    <property type="gene ID" value="nRc.2.0.1.g46993"/>
</dbReference>
<dbReference type="PANTHER" id="PTHR11249">
    <property type="entry name" value="GLIAL FACTOR NATURATION FACTOR"/>
    <property type="match status" value="1"/>
</dbReference>
<proteinExistence type="inferred from homology"/>
<accession>A0A915L993</accession>
<evidence type="ECO:0000313" key="7">
    <source>
        <dbReference type="Proteomes" id="UP000887565"/>
    </source>
</evidence>
<comment type="similarity">
    <text evidence="3">Belongs to the actin-binding proteins ADF family. GMF subfamily.</text>
</comment>
<dbReference type="GO" id="GO:0005634">
    <property type="term" value="C:nucleus"/>
    <property type="evidence" value="ECO:0007669"/>
    <property type="project" value="UniProtKB-SubCell"/>
</dbReference>
<dbReference type="PANTHER" id="PTHR11249:SF2">
    <property type="entry name" value="GLIA MATURATION FACTOR"/>
    <property type="match status" value="1"/>
</dbReference>
<dbReference type="SUPFAM" id="SSF55753">
    <property type="entry name" value="Actin depolymerizing proteins"/>
    <property type="match status" value="1"/>
</dbReference>
<dbReference type="PROSITE" id="PS51263">
    <property type="entry name" value="ADF_H"/>
    <property type="match status" value="1"/>
</dbReference>
<dbReference type="InterPro" id="IPR002108">
    <property type="entry name" value="ADF-H"/>
</dbReference>
<comment type="subcellular location">
    <subcellularLocation>
        <location evidence="2">Cytoplasm</location>
    </subcellularLocation>
    <subcellularLocation>
        <location evidence="1">Nucleus</location>
    </subcellularLocation>
</comment>
<keyword evidence="4" id="KW-0963">Cytoplasm</keyword>
<dbReference type="GO" id="GO:0071846">
    <property type="term" value="P:actin filament debranching"/>
    <property type="evidence" value="ECO:0007669"/>
    <property type="project" value="InterPro"/>
</dbReference>
<evidence type="ECO:0000313" key="8">
    <source>
        <dbReference type="WBParaSite" id="nRc.2.0.1.t46993-RA"/>
    </source>
</evidence>
<dbReference type="FunFam" id="3.40.20.10:FF:000026">
    <property type="entry name" value="Glia maturation factor"/>
    <property type="match status" value="1"/>
</dbReference>
<feature type="domain" description="ADF-H" evidence="6">
    <location>
        <begin position="76"/>
        <end position="209"/>
    </location>
</feature>
<protein>
    <submittedName>
        <fullName evidence="8">ADF-H domain-containing protein</fullName>
    </submittedName>
</protein>
<dbReference type="GO" id="GO:0003779">
    <property type="term" value="F:actin binding"/>
    <property type="evidence" value="ECO:0007669"/>
    <property type="project" value="InterPro"/>
</dbReference>
<sequence length="211" mass="23988">MISLSSFGLSLALHFYANVSAPLVVHLSDLHDDSIFWRSEFQKNFLCNQDCIEAYMYNKFCSLDRVLDGGGSGTLTICQTSGDVIEKLKKFRFQKIDGTCAIILKIDRKEAKIVIDEELSVCSVEDVVATLSEREPRFIIFSYKVRHSDNRISYPLCLIFFSPQGCSPDIQMMYAGSRNNLAKEAEIGKNFEIRDLDELTDEFILEKLKIA</sequence>
<dbReference type="InterPro" id="IPR011171">
    <property type="entry name" value="GMF"/>
</dbReference>
<dbReference type="InterPro" id="IPR029006">
    <property type="entry name" value="ADF-H/Gelsolin-like_dom_sf"/>
</dbReference>
<organism evidence="7 8">
    <name type="scientific">Romanomermis culicivorax</name>
    <name type="common">Nematode worm</name>
    <dbReference type="NCBI Taxonomy" id="13658"/>
    <lineage>
        <taxon>Eukaryota</taxon>
        <taxon>Metazoa</taxon>
        <taxon>Ecdysozoa</taxon>
        <taxon>Nematoda</taxon>
        <taxon>Enoplea</taxon>
        <taxon>Dorylaimia</taxon>
        <taxon>Mermithida</taxon>
        <taxon>Mermithoidea</taxon>
        <taxon>Mermithidae</taxon>
        <taxon>Romanomermis</taxon>
    </lineage>
</organism>
<dbReference type="Pfam" id="PF00241">
    <property type="entry name" value="Cofilin_ADF"/>
    <property type="match status" value="1"/>
</dbReference>
<dbReference type="AlphaFoldDB" id="A0A915L993"/>
<reference evidence="8" key="1">
    <citation type="submission" date="2022-11" db="UniProtKB">
        <authorList>
            <consortium name="WormBaseParasite"/>
        </authorList>
    </citation>
    <scope>IDENTIFICATION</scope>
</reference>
<dbReference type="GO" id="GO:0071933">
    <property type="term" value="F:Arp2/3 complex binding"/>
    <property type="evidence" value="ECO:0007669"/>
    <property type="project" value="InterPro"/>
</dbReference>
<evidence type="ECO:0000256" key="1">
    <source>
        <dbReference type="ARBA" id="ARBA00004123"/>
    </source>
</evidence>
<dbReference type="CDD" id="cd11283">
    <property type="entry name" value="ADF_GMF-beta_like"/>
    <property type="match status" value="1"/>
</dbReference>
<keyword evidence="7" id="KW-1185">Reference proteome</keyword>
<evidence type="ECO:0000259" key="6">
    <source>
        <dbReference type="PROSITE" id="PS51263"/>
    </source>
</evidence>
<evidence type="ECO:0000256" key="5">
    <source>
        <dbReference type="ARBA" id="ARBA00023242"/>
    </source>
</evidence>
<dbReference type="GO" id="GO:0030864">
    <property type="term" value="C:cortical actin cytoskeleton"/>
    <property type="evidence" value="ECO:0007669"/>
    <property type="project" value="TreeGrafter"/>
</dbReference>
<dbReference type="GO" id="GO:0034316">
    <property type="term" value="P:negative regulation of Arp2/3 complex-mediated actin nucleation"/>
    <property type="evidence" value="ECO:0007669"/>
    <property type="project" value="TreeGrafter"/>
</dbReference>
<dbReference type="SMART" id="SM00102">
    <property type="entry name" value="ADF"/>
    <property type="match status" value="1"/>
</dbReference>